<gene>
    <name evidence="22" type="ORF">BSTOLATCC_MIC57039</name>
</gene>
<comment type="pathway">
    <text evidence="3">Protein modification; protein ubiquitination.</text>
</comment>
<dbReference type="PANTHER" id="PTHR16079:SF4">
    <property type="entry name" value="E3 UBIQUITIN-PROTEIN LIGASE CHFR"/>
    <property type="match status" value="1"/>
</dbReference>
<feature type="compositionally biased region" description="Basic and acidic residues" evidence="19">
    <location>
        <begin position="127"/>
        <end position="137"/>
    </location>
</feature>
<dbReference type="Pfam" id="PF13923">
    <property type="entry name" value="zf-C3HC4_2"/>
    <property type="match status" value="1"/>
</dbReference>
<dbReference type="InterPro" id="IPR008984">
    <property type="entry name" value="SMAD_FHA_dom_sf"/>
</dbReference>
<evidence type="ECO:0000256" key="4">
    <source>
        <dbReference type="ARBA" id="ARBA00005797"/>
    </source>
</evidence>
<dbReference type="InterPro" id="IPR052256">
    <property type="entry name" value="E3_ubiquitin-ligase_CHFR"/>
</dbReference>
<dbReference type="InterPro" id="IPR013083">
    <property type="entry name" value="Znf_RING/FYVE/PHD"/>
</dbReference>
<dbReference type="Gene3D" id="3.30.40.140">
    <property type="match status" value="1"/>
</dbReference>
<evidence type="ECO:0000256" key="1">
    <source>
        <dbReference type="ARBA" id="ARBA00000900"/>
    </source>
</evidence>
<dbReference type="SMART" id="SM00240">
    <property type="entry name" value="FHA"/>
    <property type="match status" value="1"/>
</dbReference>
<dbReference type="GO" id="GO:0051301">
    <property type="term" value="P:cell division"/>
    <property type="evidence" value="ECO:0007669"/>
    <property type="project" value="UniProtKB-KW"/>
</dbReference>
<dbReference type="InterPro" id="IPR001841">
    <property type="entry name" value="Znf_RING"/>
</dbReference>
<evidence type="ECO:0000256" key="19">
    <source>
        <dbReference type="SAM" id="MobiDB-lite"/>
    </source>
</evidence>
<evidence type="ECO:0000256" key="9">
    <source>
        <dbReference type="ARBA" id="ARBA00022723"/>
    </source>
</evidence>
<evidence type="ECO:0000256" key="11">
    <source>
        <dbReference type="ARBA" id="ARBA00022776"/>
    </source>
</evidence>
<dbReference type="GO" id="GO:0061630">
    <property type="term" value="F:ubiquitin protein ligase activity"/>
    <property type="evidence" value="ECO:0007669"/>
    <property type="project" value="UniProtKB-EC"/>
</dbReference>
<evidence type="ECO:0000256" key="10">
    <source>
        <dbReference type="ARBA" id="ARBA00022771"/>
    </source>
</evidence>
<comment type="similarity">
    <text evidence="4">Belongs to the CHFR family.</text>
</comment>
<keyword evidence="7" id="KW-0132">Cell division</keyword>
<evidence type="ECO:0000259" key="20">
    <source>
        <dbReference type="PROSITE" id="PS50006"/>
    </source>
</evidence>
<dbReference type="Pfam" id="PF00498">
    <property type="entry name" value="FHA"/>
    <property type="match status" value="1"/>
</dbReference>
<evidence type="ECO:0000256" key="17">
    <source>
        <dbReference type="ARBA" id="ARBA00031332"/>
    </source>
</evidence>
<dbReference type="GO" id="GO:0008270">
    <property type="term" value="F:zinc ion binding"/>
    <property type="evidence" value="ECO:0007669"/>
    <property type="project" value="UniProtKB-KW"/>
</dbReference>
<evidence type="ECO:0000256" key="16">
    <source>
        <dbReference type="ARBA" id="ARBA00029800"/>
    </source>
</evidence>
<evidence type="ECO:0000256" key="7">
    <source>
        <dbReference type="ARBA" id="ARBA00022618"/>
    </source>
</evidence>
<organism evidence="22 23">
    <name type="scientific">Blepharisma stoltei</name>
    <dbReference type="NCBI Taxonomy" id="1481888"/>
    <lineage>
        <taxon>Eukaryota</taxon>
        <taxon>Sar</taxon>
        <taxon>Alveolata</taxon>
        <taxon>Ciliophora</taxon>
        <taxon>Postciliodesmatophora</taxon>
        <taxon>Heterotrichea</taxon>
        <taxon>Heterotrichida</taxon>
        <taxon>Blepharismidae</taxon>
        <taxon>Blepharisma</taxon>
    </lineage>
</organism>
<dbReference type="EMBL" id="CAJZBQ010000055">
    <property type="protein sequence ID" value="CAG9332747.1"/>
    <property type="molecule type" value="Genomic_DNA"/>
</dbReference>
<dbReference type="PROSITE" id="PS50089">
    <property type="entry name" value="ZF_RING_2"/>
    <property type="match status" value="1"/>
</dbReference>
<evidence type="ECO:0000256" key="3">
    <source>
        <dbReference type="ARBA" id="ARBA00004906"/>
    </source>
</evidence>
<dbReference type="Gene3D" id="2.60.200.20">
    <property type="match status" value="1"/>
</dbReference>
<keyword evidence="11" id="KW-0498">Mitosis</keyword>
<evidence type="ECO:0000256" key="15">
    <source>
        <dbReference type="ARBA" id="ARBA00023306"/>
    </source>
</evidence>
<dbReference type="EC" id="2.3.2.27" evidence="5"/>
<evidence type="ECO:0000313" key="22">
    <source>
        <dbReference type="EMBL" id="CAG9332747.1"/>
    </source>
</evidence>
<evidence type="ECO:0000256" key="13">
    <source>
        <dbReference type="ARBA" id="ARBA00022833"/>
    </source>
</evidence>
<dbReference type="GO" id="GO:0016567">
    <property type="term" value="P:protein ubiquitination"/>
    <property type="evidence" value="ECO:0007669"/>
    <property type="project" value="TreeGrafter"/>
</dbReference>
<dbReference type="GO" id="GO:0006511">
    <property type="term" value="P:ubiquitin-dependent protein catabolic process"/>
    <property type="evidence" value="ECO:0007669"/>
    <property type="project" value="TreeGrafter"/>
</dbReference>
<dbReference type="Gene3D" id="3.30.40.10">
    <property type="entry name" value="Zinc/RING finger domain, C3HC4 (zinc finger)"/>
    <property type="match status" value="1"/>
</dbReference>
<evidence type="ECO:0000256" key="12">
    <source>
        <dbReference type="ARBA" id="ARBA00022786"/>
    </source>
</evidence>
<reference evidence="22" key="1">
    <citation type="submission" date="2021-09" db="EMBL/GenBank/DDBJ databases">
        <authorList>
            <consortium name="AG Swart"/>
            <person name="Singh M."/>
            <person name="Singh A."/>
            <person name="Seah K."/>
            <person name="Emmerich C."/>
        </authorList>
    </citation>
    <scope>NUCLEOTIDE SEQUENCE</scope>
    <source>
        <strain evidence="22">ATCC30299</strain>
    </source>
</reference>
<evidence type="ECO:0000256" key="18">
    <source>
        <dbReference type="PROSITE-ProRule" id="PRU00175"/>
    </source>
</evidence>
<name>A0AAU9K116_9CILI</name>
<proteinExistence type="inferred from homology"/>
<keyword evidence="12" id="KW-0833">Ubl conjugation pathway</keyword>
<evidence type="ECO:0000256" key="2">
    <source>
        <dbReference type="ARBA" id="ARBA00004322"/>
    </source>
</evidence>
<protein>
    <recommendedName>
        <fullName evidence="6">E3 ubiquitin-protein ligase CHFR</fullName>
        <ecNumber evidence="5">2.3.2.27</ecNumber>
    </recommendedName>
    <alternativeName>
        <fullName evidence="17">Checkpoint with forkhead and RING finger domains protein</fullName>
    </alternativeName>
    <alternativeName>
        <fullName evidence="16">RING-type E3 ubiquitin transferase CHFR</fullName>
    </alternativeName>
</protein>
<accession>A0AAU9K116</accession>
<dbReference type="InterPro" id="IPR040909">
    <property type="entry name" value="CHFR_Znf-CRD"/>
</dbReference>
<dbReference type="Pfam" id="PF17979">
    <property type="entry name" value="zf-CRD"/>
    <property type="match status" value="1"/>
</dbReference>
<keyword evidence="14" id="KW-0539">Nucleus</keyword>
<dbReference type="GO" id="GO:0005634">
    <property type="term" value="C:nucleus"/>
    <property type="evidence" value="ECO:0007669"/>
    <property type="project" value="TreeGrafter"/>
</dbReference>
<dbReference type="AlphaFoldDB" id="A0AAU9K116"/>
<evidence type="ECO:0000256" key="14">
    <source>
        <dbReference type="ARBA" id="ARBA00023242"/>
    </source>
</evidence>
<dbReference type="PANTHER" id="PTHR16079">
    <property type="entry name" value="UBIQUITIN LIGASE PROTEIN CHFR"/>
    <property type="match status" value="1"/>
</dbReference>
<dbReference type="SUPFAM" id="SSF49879">
    <property type="entry name" value="SMAD/FHA domain"/>
    <property type="match status" value="1"/>
</dbReference>
<keyword evidence="8" id="KW-0808">Transferase</keyword>
<evidence type="ECO:0000313" key="23">
    <source>
        <dbReference type="Proteomes" id="UP001162131"/>
    </source>
</evidence>
<feature type="domain" description="RING-type" evidence="21">
    <location>
        <begin position="157"/>
        <end position="196"/>
    </location>
</feature>
<keyword evidence="13" id="KW-0862">Zinc</keyword>
<sequence>MENHTENNSSQNKSGKIVAILVSNNEKTAENYEIKEDEKQIIIGRSPNSTIKLNDSKCSKIHCMITIIDSKDEIEFLVEDFSSNSTFINNNTIGKGKISTAQFGDILTILREKQVGPDKKIEFVFQKPTEKRPHENDENFSNKSKKTSTSLEEQFKCQICMGIMYQPVTLFPCLHNFCGGCLSGWTTQSFKCPNCRVKSEEVRKNNFLTELIATYLKENPDARRDEEELKDLKSRNKFNRDTVKLGVDIKLANENDIEDGEEFMMFNPGDYVIDEESDDDWDIKEKEVKSPQRLPNPYEIKRGIGPNRRRPAQVNRNNYEKTDCLQCENLIDGFQCPRNQNHIQCKNCHRYMPQRAGTNQDCAICGTHYCNKYWKNGLGCIDGLNEIINNVRFFNKIPKESMKENPIEQTILADYINNYQIKFVDIANEMIQAMEIERWNMKLDGKNTILNRNSLVCKKCSKLVWCELIYRFREKIPKDRLPVSILQKKNCWYGRECTTQTHNIEHAQKLNHICAQTRDN</sequence>
<evidence type="ECO:0000256" key="8">
    <source>
        <dbReference type="ARBA" id="ARBA00022679"/>
    </source>
</evidence>
<evidence type="ECO:0000256" key="6">
    <source>
        <dbReference type="ARBA" id="ARBA00017908"/>
    </source>
</evidence>
<keyword evidence="9" id="KW-0479">Metal-binding</keyword>
<evidence type="ECO:0000256" key="5">
    <source>
        <dbReference type="ARBA" id="ARBA00012483"/>
    </source>
</evidence>
<comment type="catalytic activity">
    <reaction evidence="1">
        <text>S-ubiquitinyl-[E2 ubiquitin-conjugating enzyme]-L-cysteine + [acceptor protein]-L-lysine = [E2 ubiquitin-conjugating enzyme]-L-cysteine + N(6)-ubiquitinyl-[acceptor protein]-L-lysine.</text>
        <dbReference type="EC" id="2.3.2.27"/>
    </reaction>
</comment>
<feature type="region of interest" description="Disordered" evidence="19">
    <location>
        <begin position="127"/>
        <end position="146"/>
    </location>
</feature>
<dbReference type="PROSITE" id="PS50006">
    <property type="entry name" value="FHA_DOMAIN"/>
    <property type="match status" value="1"/>
</dbReference>
<dbReference type="Proteomes" id="UP001162131">
    <property type="component" value="Unassembled WGS sequence"/>
</dbReference>
<dbReference type="SMART" id="SM00184">
    <property type="entry name" value="RING"/>
    <property type="match status" value="1"/>
</dbReference>
<dbReference type="PROSITE" id="PS00518">
    <property type="entry name" value="ZF_RING_1"/>
    <property type="match status" value="1"/>
</dbReference>
<evidence type="ECO:0000259" key="21">
    <source>
        <dbReference type="PROSITE" id="PS50089"/>
    </source>
</evidence>
<feature type="domain" description="FHA" evidence="20">
    <location>
        <begin position="41"/>
        <end position="93"/>
    </location>
</feature>
<keyword evidence="15" id="KW-0131">Cell cycle</keyword>
<dbReference type="FunFam" id="3.30.40.10:FF:000203">
    <property type="entry name" value="E3 ubiquitin-protein ligase CHFR isoform X1"/>
    <property type="match status" value="1"/>
</dbReference>
<dbReference type="InterPro" id="IPR017907">
    <property type="entry name" value="Znf_RING_CS"/>
</dbReference>
<comment type="subcellular location">
    <subcellularLocation>
        <location evidence="2">Nucleus</location>
        <location evidence="2">PML body</location>
    </subcellularLocation>
</comment>
<keyword evidence="10 18" id="KW-0863">Zinc-finger</keyword>
<dbReference type="InterPro" id="IPR000253">
    <property type="entry name" value="FHA_dom"/>
</dbReference>
<comment type="caution">
    <text evidence="22">The sequence shown here is derived from an EMBL/GenBank/DDBJ whole genome shotgun (WGS) entry which is preliminary data.</text>
</comment>
<keyword evidence="23" id="KW-1185">Reference proteome</keyword>
<dbReference type="SUPFAM" id="SSF57850">
    <property type="entry name" value="RING/U-box"/>
    <property type="match status" value="1"/>
</dbReference>